<dbReference type="InterPro" id="IPR021508">
    <property type="entry name" value="Gp17-like"/>
</dbReference>
<dbReference type="eggNOG" id="ENOG503354Z">
    <property type="taxonomic scope" value="Bacteria"/>
</dbReference>
<evidence type="ECO:0000313" key="2">
    <source>
        <dbReference type="EMBL" id="KDR34720.1"/>
    </source>
</evidence>
<dbReference type="Pfam" id="PF11367">
    <property type="entry name" value="Tail_completion_gp17"/>
    <property type="match status" value="1"/>
</dbReference>
<dbReference type="STRING" id="1071679.BG57_03835"/>
<reference evidence="2 3" key="2">
    <citation type="submission" date="2014-03" db="EMBL/GenBank/DDBJ databases">
        <title>Draft Genome Sequences of Four Burkholderia Strains.</title>
        <authorList>
            <person name="Liu X.Y."/>
            <person name="Li C.X."/>
            <person name="Xu J.H."/>
        </authorList>
    </citation>
    <scope>NUCLEOTIDE SEQUENCE [LARGE SCALE GENOMIC DNA]</scope>
    <source>
        <strain evidence="2 3">R27</strain>
    </source>
</reference>
<dbReference type="EMBL" id="JFHE01000011">
    <property type="protein sequence ID" value="KDR34720.1"/>
    <property type="molecule type" value="Genomic_DNA"/>
</dbReference>
<reference evidence="4" key="3">
    <citation type="journal article" date="2019" name="Int. J. Syst. Evol. Microbiol.">
        <title>The Global Catalogue of Microorganisms (GCM) 10K type strain sequencing project: providing services to taxonomists for standard genome sequencing and annotation.</title>
        <authorList>
            <consortium name="The Broad Institute Genomics Platform"/>
            <consortium name="The Broad Institute Genome Sequencing Center for Infectious Disease"/>
            <person name="Wu L."/>
            <person name="Ma J."/>
        </authorList>
    </citation>
    <scope>NUCLEOTIDE SEQUENCE [LARGE SCALE GENOMIC DNA]</scope>
    <source>
        <strain evidence="4">CGMCC 1.11013</strain>
    </source>
</reference>
<reference evidence="1" key="4">
    <citation type="submission" date="2024-05" db="EMBL/GenBank/DDBJ databases">
        <authorList>
            <person name="Sun Q."/>
            <person name="Zhou Y."/>
        </authorList>
    </citation>
    <scope>NUCLEOTIDE SEQUENCE</scope>
    <source>
        <strain evidence="1">CGMCC 1.11013</strain>
    </source>
</reference>
<organism evidence="2 3">
    <name type="scientific">Caballeronia grimmiae</name>
    <dbReference type="NCBI Taxonomy" id="1071679"/>
    <lineage>
        <taxon>Bacteria</taxon>
        <taxon>Pseudomonadati</taxon>
        <taxon>Pseudomonadota</taxon>
        <taxon>Betaproteobacteria</taxon>
        <taxon>Burkholderiales</taxon>
        <taxon>Burkholderiaceae</taxon>
        <taxon>Caballeronia</taxon>
    </lineage>
</organism>
<accession>A0A069P253</accession>
<dbReference type="AlphaFoldDB" id="A0A069P253"/>
<evidence type="ECO:0000313" key="3">
    <source>
        <dbReference type="Proteomes" id="UP000027439"/>
    </source>
</evidence>
<dbReference type="Proteomes" id="UP000027439">
    <property type="component" value="Unassembled WGS sequence"/>
</dbReference>
<dbReference type="InterPro" id="IPR053745">
    <property type="entry name" value="Viral_Tail_Comp_sf"/>
</dbReference>
<name>A0A069P253_9BURK</name>
<dbReference type="OrthoDB" id="8612771at2"/>
<dbReference type="Proteomes" id="UP000597138">
    <property type="component" value="Unassembled WGS sequence"/>
</dbReference>
<dbReference type="EMBL" id="BMEG01000002">
    <property type="protein sequence ID" value="GGD63429.1"/>
    <property type="molecule type" value="Genomic_DNA"/>
</dbReference>
<proteinExistence type="predicted"/>
<evidence type="ECO:0008006" key="5">
    <source>
        <dbReference type="Google" id="ProtNLM"/>
    </source>
</evidence>
<keyword evidence="4" id="KW-1185">Reference proteome</keyword>
<reference evidence="1" key="1">
    <citation type="journal article" date="2014" name="Int. J. Syst. Evol. Microbiol.">
        <title>Complete genome of a new Firmicutes species belonging to the dominant human colonic microbiota ('Ruminococcus bicirculans') reveals two chromosomes and a selective capacity to utilize plant glucans.</title>
        <authorList>
            <consortium name="NISC Comparative Sequencing Program"/>
            <person name="Wegmann U."/>
            <person name="Louis P."/>
            <person name="Goesmann A."/>
            <person name="Henrissat B."/>
            <person name="Duncan S.H."/>
            <person name="Flint H.J."/>
        </authorList>
    </citation>
    <scope>NUCLEOTIDE SEQUENCE</scope>
    <source>
        <strain evidence="1">CGMCC 1.11013</strain>
    </source>
</reference>
<evidence type="ECO:0000313" key="1">
    <source>
        <dbReference type="EMBL" id="GGD63429.1"/>
    </source>
</evidence>
<gene>
    <name evidence="2" type="ORF">BG57_03835</name>
    <name evidence="1" type="ORF">GCM10010985_16840</name>
</gene>
<sequence length="117" mass="12508">MASAESVTYGALKALAGGRVYPDVAPASPVKPYIVYQSVGGTDETTFDGADTLQNSRMQVSVWSISRSEAASIIKQVRAALTAEPVQGVPIGAPVSVYEDDTKLYGSQQDFSIWYQE</sequence>
<comment type="caution">
    <text evidence="2">The sequence shown here is derived from an EMBL/GenBank/DDBJ whole genome shotgun (WGS) entry which is preliminary data.</text>
</comment>
<dbReference type="Gene3D" id="3.30.2000.30">
    <property type="match status" value="1"/>
</dbReference>
<dbReference type="RefSeq" id="WP_035964404.1">
    <property type="nucleotide sequence ID" value="NZ_BMEG01000002.1"/>
</dbReference>
<evidence type="ECO:0000313" key="4">
    <source>
        <dbReference type="Proteomes" id="UP000597138"/>
    </source>
</evidence>
<protein>
    <recommendedName>
        <fullName evidence="5">DUF3168 domain-containing protein</fullName>
    </recommendedName>
</protein>